<dbReference type="STRING" id="1123243.SAMN02745190_01779"/>
<keyword evidence="10 23" id="KW-0418">Kinase</keyword>
<comment type="subcellular location">
    <subcellularLocation>
        <location evidence="2">Cell membrane</location>
        <topology evidence="2">Multi-pass membrane protein</topology>
    </subcellularLocation>
</comment>
<evidence type="ECO:0000256" key="12">
    <source>
        <dbReference type="ARBA" id="ARBA00022989"/>
    </source>
</evidence>
<dbReference type="InterPro" id="IPR004358">
    <property type="entry name" value="Sig_transdc_His_kin-like_C"/>
</dbReference>
<evidence type="ECO:0000256" key="11">
    <source>
        <dbReference type="ARBA" id="ARBA00022840"/>
    </source>
</evidence>
<feature type="transmembrane region" description="Helical" evidence="19">
    <location>
        <begin position="21"/>
        <end position="39"/>
    </location>
</feature>
<dbReference type="InterPro" id="IPR008207">
    <property type="entry name" value="Sig_transdc_His_kin_Hpt_dom"/>
</dbReference>
<sequence>MIKEWIHFESEEVRNRFLRRITVEFALLFLLLTGLGFMLQTKVVGLLNASMEDSLTQMAEDVALLMEARFQTETGELGKAASAAAEHPEDIPIMLAHLKGESDEVGILYAKDRFDTSRTVNRVVFPGIGNAFLGYPVMDFARGHGLVFAVPVMRGGNVQGIFYRYYKQENLAKHFSIARFKRNAARFIICRNDCTPVMPYEVYADDYMDIFLDDTVYNGFSDVGEKLKNEKAAALYYGAGGERYFLMAADIANSNLRVLGFVPWEAVAGDQFHIYDLVLGVFVLLMVLFVAISMYLFYQQARAEESDELRRAKSTAEEARRVADDANRAKSEFLANMSHEIRTPINAVLGLDEMILRETKEASTRQHAKEIASAGKSLLGLINDVLDFSKIAAGKMDIIPVEYSVGSVINDMINLIHGRAEAKNLTLKVDVDSAVPSVLRGDEVRIKQIITNLLTNAVKYTEKGSITLSVKFEPKTEKMLMLVVSVADTGIGIKAEDKEKLFTAFERIEEERNRTIEGTGLGMNITKQLLTLMHGWMGVDSVYGEGSVFTVHIPQEIINSVPLGDFDAAYTASITQTDIYEESFRAPGARILIVDDTPMNLEVAKGLLKQTELQVDTAGSGAEALKLLAERDYDVVFLDHRMPNMDGIETLEKFLASEGTRNKKIPMISLTANAVSGAREMYIKAGFTDYLTKPINSAQLEAMLIQYLPAEKVQRVAAEEEKPMEPLPDWLYAVGDIRTENGLANCGGTDAYLATLRVFYDSIPEGLAEIRSLYDNEDWKNYTVKVHALKSTARIIGAEELSNRAMRLEDAGNAGYIEEIKRDTEALLNLYEAFREKLSPLGEEEADESEKPLIGADELEEAVGAIREMAASFDEESIRFVFEELKEYRMPEDKKAWMEEIRRAAARLDWDKVKDLLERKA</sequence>
<keyword evidence="9" id="KW-0547">Nucleotide-binding</keyword>
<dbReference type="Gene3D" id="1.10.287.130">
    <property type="match status" value="1"/>
</dbReference>
<evidence type="ECO:0000256" key="4">
    <source>
        <dbReference type="ARBA" id="ARBA00012438"/>
    </source>
</evidence>
<dbReference type="Proteomes" id="UP000184404">
    <property type="component" value="Unassembled WGS sequence"/>
</dbReference>
<feature type="domain" description="Response regulatory" evidence="21">
    <location>
        <begin position="590"/>
        <end position="708"/>
    </location>
</feature>
<dbReference type="SMART" id="SM00388">
    <property type="entry name" value="HisKA"/>
    <property type="match status" value="1"/>
</dbReference>
<dbReference type="GO" id="GO:0005886">
    <property type="term" value="C:plasma membrane"/>
    <property type="evidence" value="ECO:0007669"/>
    <property type="project" value="UniProtKB-SubCell"/>
</dbReference>
<dbReference type="InterPro" id="IPR036097">
    <property type="entry name" value="HisK_dim/P_sf"/>
</dbReference>
<evidence type="ECO:0000259" key="21">
    <source>
        <dbReference type="PROSITE" id="PS50110"/>
    </source>
</evidence>
<dbReference type="Gene3D" id="3.40.50.2300">
    <property type="match status" value="1"/>
</dbReference>
<evidence type="ECO:0000256" key="9">
    <source>
        <dbReference type="ARBA" id="ARBA00022741"/>
    </source>
</evidence>
<evidence type="ECO:0000256" key="7">
    <source>
        <dbReference type="ARBA" id="ARBA00022679"/>
    </source>
</evidence>
<keyword evidence="8 19" id="KW-0812">Transmembrane</keyword>
<evidence type="ECO:0000256" key="10">
    <source>
        <dbReference type="ARBA" id="ARBA00022777"/>
    </source>
</evidence>
<evidence type="ECO:0000259" key="20">
    <source>
        <dbReference type="PROSITE" id="PS50109"/>
    </source>
</evidence>
<dbReference type="PROSITE" id="PS50109">
    <property type="entry name" value="HIS_KIN"/>
    <property type="match status" value="1"/>
</dbReference>
<dbReference type="PANTHER" id="PTHR45339:SF1">
    <property type="entry name" value="HYBRID SIGNAL TRANSDUCTION HISTIDINE KINASE J"/>
    <property type="match status" value="1"/>
</dbReference>
<protein>
    <recommendedName>
        <fullName evidence="15">Circadian input-output histidine kinase CikA</fullName>
        <ecNumber evidence="4">2.7.13.3</ecNumber>
    </recommendedName>
</protein>
<keyword evidence="24" id="KW-1185">Reference proteome</keyword>
<dbReference type="PROSITE" id="PS50894">
    <property type="entry name" value="HPT"/>
    <property type="match status" value="1"/>
</dbReference>
<dbReference type="InterPro" id="IPR005467">
    <property type="entry name" value="His_kinase_dom"/>
</dbReference>
<organism evidence="23 24">
    <name type="scientific">Schwartzia succinivorans DSM 10502</name>
    <dbReference type="NCBI Taxonomy" id="1123243"/>
    <lineage>
        <taxon>Bacteria</taxon>
        <taxon>Bacillati</taxon>
        <taxon>Bacillota</taxon>
        <taxon>Negativicutes</taxon>
        <taxon>Selenomonadales</taxon>
        <taxon>Selenomonadaceae</taxon>
        <taxon>Schwartzia</taxon>
    </lineage>
</organism>
<evidence type="ECO:0000256" key="17">
    <source>
        <dbReference type="PROSITE-ProRule" id="PRU00169"/>
    </source>
</evidence>
<dbReference type="FunFam" id="3.30.565.10:FF:000010">
    <property type="entry name" value="Sensor histidine kinase RcsC"/>
    <property type="match status" value="1"/>
</dbReference>
<dbReference type="SUPFAM" id="SSF55874">
    <property type="entry name" value="ATPase domain of HSP90 chaperone/DNA topoisomerase II/histidine kinase"/>
    <property type="match status" value="1"/>
</dbReference>
<keyword evidence="11" id="KW-0067">ATP-binding</keyword>
<dbReference type="CDD" id="cd16922">
    <property type="entry name" value="HATPase_EvgS-ArcB-TorS-like"/>
    <property type="match status" value="1"/>
</dbReference>
<name>A0A1M4YKJ3_9FIRM</name>
<dbReference type="InterPro" id="IPR003594">
    <property type="entry name" value="HATPase_dom"/>
</dbReference>
<dbReference type="InterPro" id="IPR011006">
    <property type="entry name" value="CheY-like_superfamily"/>
</dbReference>
<dbReference type="PRINTS" id="PR00344">
    <property type="entry name" value="BCTRLSENSOR"/>
</dbReference>
<evidence type="ECO:0000256" key="8">
    <source>
        <dbReference type="ARBA" id="ARBA00022692"/>
    </source>
</evidence>
<keyword evidence="18" id="KW-0175">Coiled coil</keyword>
<dbReference type="Pfam" id="PF02518">
    <property type="entry name" value="HATPase_c"/>
    <property type="match status" value="1"/>
</dbReference>
<dbReference type="GO" id="GO:0000155">
    <property type="term" value="F:phosphorelay sensor kinase activity"/>
    <property type="evidence" value="ECO:0007669"/>
    <property type="project" value="InterPro"/>
</dbReference>
<dbReference type="SUPFAM" id="SSF52172">
    <property type="entry name" value="CheY-like"/>
    <property type="match status" value="1"/>
</dbReference>
<proteinExistence type="inferred from homology"/>
<gene>
    <name evidence="23" type="ORF">SAMN02745190_01779</name>
</gene>
<dbReference type="Gene3D" id="1.20.120.160">
    <property type="entry name" value="HPT domain"/>
    <property type="match status" value="1"/>
</dbReference>
<dbReference type="EMBL" id="FQUG01000006">
    <property type="protein sequence ID" value="SHF06022.1"/>
    <property type="molecule type" value="Genomic_DNA"/>
</dbReference>
<dbReference type="Pfam" id="PF00512">
    <property type="entry name" value="HisKA"/>
    <property type="match status" value="1"/>
</dbReference>
<evidence type="ECO:0000256" key="6">
    <source>
        <dbReference type="ARBA" id="ARBA00022553"/>
    </source>
</evidence>
<feature type="domain" description="Histidine kinase" evidence="20">
    <location>
        <begin position="336"/>
        <end position="557"/>
    </location>
</feature>
<evidence type="ECO:0000256" key="18">
    <source>
        <dbReference type="SAM" id="Coils"/>
    </source>
</evidence>
<dbReference type="InterPro" id="IPR036890">
    <property type="entry name" value="HATPase_C_sf"/>
</dbReference>
<dbReference type="RefSeq" id="WP_072935859.1">
    <property type="nucleotide sequence ID" value="NZ_FQUG01000006.1"/>
</dbReference>
<dbReference type="PANTHER" id="PTHR45339">
    <property type="entry name" value="HYBRID SIGNAL TRANSDUCTION HISTIDINE KINASE J"/>
    <property type="match status" value="1"/>
</dbReference>
<evidence type="ECO:0000256" key="2">
    <source>
        <dbReference type="ARBA" id="ARBA00004651"/>
    </source>
</evidence>
<evidence type="ECO:0000256" key="19">
    <source>
        <dbReference type="SAM" id="Phobius"/>
    </source>
</evidence>
<dbReference type="SMART" id="SM00448">
    <property type="entry name" value="REC"/>
    <property type="match status" value="1"/>
</dbReference>
<feature type="modified residue" description="4-aspartylphosphate" evidence="17">
    <location>
        <position position="639"/>
    </location>
</feature>
<keyword evidence="14 19" id="KW-0472">Membrane</keyword>
<evidence type="ECO:0000313" key="24">
    <source>
        <dbReference type="Proteomes" id="UP000184404"/>
    </source>
</evidence>
<dbReference type="CDD" id="cd00082">
    <property type="entry name" value="HisKA"/>
    <property type="match status" value="1"/>
</dbReference>
<evidence type="ECO:0000259" key="22">
    <source>
        <dbReference type="PROSITE" id="PS50894"/>
    </source>
</evidence>
<keyword evidence="5" id="KW-1003">Cell membrane</keyword>
<dbReference type="Gene3D" id="3.30.565.10">
    <property type="entry name" value="Histidine kinase-like ATPase, C-terminal domain"/>
    <property type="match status" value="1"/>
</dbReference>
<evidence type="ECO:0000256" key="13">
    <source>
        <dbReference type="ARBA" id="ARBA00023012"/>
    </source>
</evidence>
<feature type="coiled-coil region" evidence="18">
    <location>
        <begin position="302"/>
        <end position="329"/>
    </location>
</feature>
<dbReference type="SMART" id="SM00387">
    <property type="entry name" value="HATPase_c"/>
    <property type="match status" value="1"/>
</dbReference>
<comment type="catalytic activity">
    <reaction evidence="1">
        <text>ATP + protein L-histidine = ADP + protein N-phospho-L-histidine.</text>
        <dbReference type="EC" id="2.7.13.3"/>
    </reaction>
</comment>
<reference evidence="23 24" key="1">
    <citation type="submission" date="2016-11" db="EMBL/GenBank/DDBJ databases">
        <authorList>
            <person name="Jaros S."/>
            <person name="Januszkiewicz K."/>
            <person name="Wedrychowicz H."/>
        </authorList>
    </citation>
    <scope>NUCLEOTIDE SEQUENCE [LARGE SCALE GENOMIC DNA]</scope>
    <source>
        <strain evidence="23 24">DSM 10502</strain>
    </source>
</reference>
<evidence type="ECO:0000256" key="3">
    <source>
        <dbReference type="ARBA" id="ARBA00006402"/>
    </source>
</evidence>
<dbReference type="CDD" id="cd17546">
    <property type="entry name" value="REC_hyHK_CKI1_RcsC-like"/>
    <property type="match status" value="1"/>
</dbReference>
<feature type="modified residue" description="Phosphohistidine" evidence="16">
    <location>
        <position position="787"/>
    </location>
</feature>
<dbReference type="AlphaFoldDB" id="A0A1M4YKJ3"/>
<dbReference type="InterPro" id="IPR036641">
    <property type="entry name" value="HPT_dom_sf"/>
</dbReference>
<dbReference type="SUPFAM" id="SSF47384">
    <property type="entry name" value="Homodimeric domain of signal transducing histidine kinase"/>
    <property type="match status" value="1"/>
</dbReference>
<feature type="transmembrane region" description="Helical" evidence="19">
    <location>
        <begin position="277"/>
        <end position="298"/>
    </location>
</feature>
<dbReference type="SUPFAM" id="SSF47226">
    <property type="entry name" value="Histidine-containing phosphotransfer domain, HPT domain"/>
    <property type="match status" value="1"/>
</dbReference>
<dbReference type="PROSITE" id="PS50110">
    <property type="entry name" value="RESPONSE_REGULATORY"/>
    <property type="match status" value="1"/>
</dbReference>
<evidence type="ECO:0000256" key="15">
    <source>
        <dbReference type="ARBA" id="ARBA00074306"/>
    </source>
</evidence>
<evidence type="ECO:0000313" key="23">
    <source>
        <dbReference type="EMBL" id="SHF06022.1"/>
    </source>
</evidence>
<dbReference type="Pfam" id="PF01627">
    <property type="entry name" value="Hpt"/>
    <property type="match status" value="1"/>
</dbReference>
<feature type="domain" description="HPt" evidence="22">
    <location>
        <begin position="748"/>
        <end position="845"/>
    </location>
</feature>
<accession>A0A1M4YKJ3</accession>
<comment type="similarity">
    <text evidence="3">In the N-terminal section; belongs to the phytochrome family.</text>
</comment>
<dbReference type="EC" id="2.7.13.3" evidence="4"/>
<dbReference type="InterPro" id="IPR003661">
    <property type="entry name" value="HisK_dim/P_dom"/>
</dbReference>
<evidence type="ECO:0000256" key="16">
    <source>
        <dbReference type="PROSITE-ProRule" id="PRU00110"/>
    </source>
</evidence>
<keyword evidence="7" id="KW-0808">Transferase</keyword>
<evidence type="ECO:0000256" key="1">
    <source>
        <dbReference type="ARBA" id="ARBA00000085"/>
    </source>
</evidence>
<evidence type="ECO:0000256" key="14">
    <source>
        <dbReference type="ARBA" id="ARBA00023136"/>
    </source>
</evidence>
<keyword evidence="12 19" id="KW-1133">Transmembrane helix</keyword>
<dbReference type="InterPro" id="IPR001789">
    <property type="entry name" value="Sig_transdc_resp-reg_receiver"/>
</dbReference>
<dbReference type="OrthoDB" id="9805486at2"/>
<dbReference type="GO" id="GO:0005524">
    <property type="term" value="F:ATP binding"/>
    <property type="evidence" value="ECO:0007669"/>
    <property type="project" value="UniProtKB-KW"/>
</dbReference>
<dbReference type="SMART" id="SM00073">
    <property type="entry name" value="HPT"/>
    <property type="match status" value="1"/>
</dbReference>
<dbReference type="FunFam" id="1.10.287.130:FF:000004">
    <property type="entry name" value="Ethylene receptor 1"/>
    <property type="match status" value="1"/>
</dbReference>
<keyword evidence="13" id="KW-0902">Two-component regulatory system</keyword>
<dbReference type="Pfam" id="PF00072">
    <property type="entry name" value="Response_reg"/>
    <property type="match status" value="1"/>
</dbReference>
<keyword evidence="6 17" id="KW-0597">Phosphoprotein</keyword>
<evidence type="ECO:0000256" key="5">
    <source>
        <dbReference type="ARBA" id="ARBA00022475"/>
    </source>
</evidence>